<dbReference type="GO" id="GO:0051301">
    <property type="term" value="P:cell division"/>
    <property type="evidence" value="ECO:0007669"/>
    <property type="project" value="UniProtKB-KW"/>
</dbReference>
<dbReference type="EMBL" id="JADIMC010000034">
    <property type="protein sequence ID" value="MBO8475909.1"/>
    <property type="molecule type" value="Genomic_DNA"/>
</dbReference>
<evidence type="ECO:0000256" key="3">
    <source>
        <dbReference type="ARBA" id="ARBA00022490"/>
    </source>
</evidence>
<gene>
    <name evidence="13" type="primary">xerD</name>
    <name evidence="10" type="synonym">xerC</name>
    <name evidence="13" type="ORF">IAB88_02830</name>
</gene>
<dbReference type="NCBIfam" id="TIGR02225">
    <property type="entry name" value="recomb_XerD"/>
    <property type="match status" value="1"/>
</dbReference>
<dbReference type="Gene3D" id="1.10.150.130">
    <property type="match status" value="1"/>
</dbReference>
<dbReference type="Pfam" id="PF02899">
    <property type="entry name" value="Phage_int_SAM_1"/>
    <property type="match status" value="1"/>
</dbReference>
<comment type="caution">
    <text evidence="13">The sequence shown here is derived from an EMBL/GenBank/DDBJ whole genome shotgun (WGS) entry which is preliminary data.</text>
</comment>
<reference evidence="13" key="2">
    <citation type="journal article" date="2021" name="PeerJ">
        <title>Extensive microbial diversity within the chicken gut microbiome revealed by metagenomics and culture.</title>
        <authorList>
            <person name="Gilroy R."/>
            <person name="Ravi A."/>
            <person name="Getino M."/>
            <person name="Pursley I."/>
            <person name="Horton D.L."/>
            <person name="Alikhan N.F."/>
            <person name="Baker D."/>
            <person name="Gharbi K."/>
            <person name="Hall N."/>
            <person name="Watson M."/>
            <person name="Adriaenssens E.M."/>
            <person name="Foster-Nyarko E."/>
            <person name="Jarju S."/>
            <person name="Secka A."/>
            <person name="Antonio M."/>
            <person name="Oren A."/>
            <person name="Chaudhuri R.R."/>
            <person name="La Ragione R."/>
            <person name="Hildebrand F."/>
            <person name="Pallen M.J."/>
        </authorList>
    </citation>
    <scope>NUCLEOTIDE SEQUENCE</scope>
    <source>
        <strain evidence="13">6919</strain>
    </source>
</reference>
<dbReference type="PROSITE" id="PS51898">
    <property type="entry name" value="TYR_RECOMBINASE"/>
    <property type="match status" value="1"/>
</dbReference>
<dbReference type="GO" id="GO:0009037">
    <property type="term" value="F:tyrosine-based site-specific recombinase activity"/>
    <property type="evidence" value="ECO:0007669"/>
    <property type="project" value="UniProtKB-UniRule"/>
</dbReference>
<evidence type="ECO:0000259" key="11">
    <source>
        <dbReference type="PROSITE" id="PS51898"/>
    </source>
</evidence>
<feature type="active site" evidence="10">
    <location>
        <position position="249"/>
    </location>
</feature>
<keyword evidence="5 10" id="KW-0159">Chromosome partition</keyword>
<evidence type="ECO:0000313" key="13">
    <source>
        <dbReference type="EMBL" id="MBO8475909.1"/>
    </source>
</evidence>
<reference evidence="13" key="1">
    <citation type="submission" date="2020-10" db="EMBL/GenBank/DDBJ databases">
        <authorList>
            <person name="Gilroy R."/>
        </authorList>
    </citation>
    <scope>NUCLEOTIDE SEQUENCE</scope>
    <source>
        <strain evidence="13">6919</strain>
    </source>
</reference>
<dbReference type="Proteomes" id="UP000823598">
    <property type="component" value="Unassembled WGS sequence"/>
</dbReference>
<dbReference type="NCBIfam" id="NF040815">
    <property type="entry name" value="recomb_XerA_Arch"/>
    <property type="match status" value="1"/>
</dbReference>
<comment type="subunit">
    <text evidence="10">Forms a cyclic heterotetrameric complex composed of two molecules of XerC and two molecules of XerD.</text>
</comment>
<dbReference type="InterPro" id="IPR050090">
    <property type="entry name" value="Tyrosine_recombinase_XerCD"/>
</dbReference>
<feature type="active site" evidence="10">
    <location>
        <position position="151"/>
    </location>
</feature>
<dbReference type="InterPro" id="IPR010998">
    <property type="entry name" value="Integrase_recombinase_N"/>
</dbReference>
<dbReference type="InterPro" id="IPR002104">
    <property type="entry name" value="Integrase_catalytic"/>
</dbReference>
<keyword evidence="3 10" id="KW-0963">Cytoplasm</keyword>
<evidence type="ECO:0000259" key="12">
    <source>
        <dbReference type="PROSITE" id="PS51900"/>
    </source>
</evidence>
<feature type="domain" description="Tyr recombinase" evidence="11">
    <location>
        <begin position="111"/>
        <end position="294"/>
    </location>
</feature>
<keyword evidence="4 10" id="KW-0132">Cell division</keyword>
<dbReference type="Gene3D" id="1.10.443.10">
    <property type="entry name" value="Intergrase catalytic core"/>
    <property type="match status" value="1"/>
</dbReference>
<evidence type="ECO:0000256" key="10">
    <source>
        <dbReference type="HAMAP-Rule" id="MF_01808"/>
    </source>
</evidence>
<dbReference type="GO" id="GO:0005737">
    <property type="term" value="C:cytoplasm"/>
    <property type="evidence" value="ECO:0007669"/>
    <property type="project" value="UniProtKB-SubCell"/>
</dbReference>
<dbReference type="PROSITE" id="PS51900">
    <property type="entry name" value="CB"/>
    <property type="match status" value="1"/>
</dbReference>
<dbReference type="SUPFAM" id="SSF56349">
    <property type="entry name" value="DNA breaking-rejoining enzymes"/>
    <property type="match status" value="1"/>
</dbReference>
<dbReference type="GO" id="GO:0006313">
    <property type="term" value="P:DNA transposition"/>
    <property type="evidence" value="ECO:0007669"/>
    <property type="project" value="UniProtKB-UniRule"/>
</dbReference>
<feature type="active site" evidence="10">
    <location>
        <position position="175"/>
    </location>
</feature>
<evidence type="ECO:0000256" key="4">
    <source>
        <dbReference type="ARBA" id="ARBA00022618"/>
    </source>
</evidence>
<evidence type="ECO:0000256" key="6">
    <source>
        <dbReference type="ARBA" id="ARBA00022908"/>
    </source>
</evidence>
<evidence type="ECO:0000256" key="9">
    <source>
        <dbReference type="ARBA" id="ARBA00023306"/>
    </source>
</evidence>
<evidence type="ECO:0000256" key="5">
    <source>
        <dbReference type="ARBA" id="ARBA00022829"/>
    </source>
</evidence>
<evidence type="ECO:0000256" key="8">
    <source>
        <dbReference type="ARBA" id="ARBA00023172"/>
    </source>
</evidence>
<dbReference type="CDD" id="cd00798">
    <property type="entry name" value="INT_XerDC_C"/>
    <property type="match status" value="1"/>
</dbReference>
<dbReference type="InterPro" id="IPR011010">
    <property type="entry name" value="DNA_brk_join_enz"/>
</dbReference>
<feature type="active site" description="O-(3'-phospho-DNA)-tyrosine intermediate" evidence="10">
    <location>
        <position position="281"/>
    </location>
</feature>
<comment type="function">
    <text evidence="10">Site-specific tyrosine recombinase, which acts by catalyzing the cutting and rejoining of the recombining DNA molecules. The XerC-XerD complex is essential to convert dimers of the bacterial chromosome into monomers to permit their segregation at cell division. It also contributes to the segregational stability of plasmids.</text>
</comment>
<dbReference type="InterPro" id="IPR004107">
    <property type="entry name" value="Integrase_SAM-like_N"/>
</dbReference>
<name>A0A9D9NJ98_9BACT</name>
<keyword evidence="9 10" id="KW-0131">Cell cycle</keyword>
<dbReference type="InterPro" id="IPR011932">
    <property type="entry name" value="Recomb_XerD"/>
</dbReference>
<dbReference type="GO" id="GO:0003677">
    <property type="term" value="F:DNA binding"/>
    <property type="evidence" value="ECO:0007669"/>
    <property type="project" value="UniProtKB-UniRule"/>
</dbReference>
<dbReference type="PANTHER" id="PTHR30349:SF81">
    <property type="entry name" value="TYROSINE RECOMBINASE XERC"/>
    <property type="match status" value="1"/>
</dbReference>
<feature type="active site" evidence="10">
    <location>
        <position position="246"/>
    </location>
</feature>
<dbReference type="NCBIfam" id="NF001399">
    <property type="entry name" value="PRK00283.1"/>
    <property type="match status" value="1"/>
</dbReference>
<evidence type="ECO:0000256" key="7">
    <source>
        <dbReference type="ARBA" id="ARBA00023125"/>
    </source>
</evidence>
<proteinExistence type="inferred from homology"/>
<evidence type="ECO:0000256" key="1">
    <source>
        <dbReference type="ARBA" id="ARBA00004496"/>
    </source>
</evidence>
<sequence>MREIDNIGKIKEQFIAYLTFEKGLSRNSVEAYTDDTEKLIRYLEEDGKKLSDITEPDLHEFLSTLHDLGISPRSQARIISGIRAFFHFLKIEHYIPHNPAELLELPKIGQHLPDTLSVKEIDAMEQATDPDTYEGVRNKAIIETLYSCGLRVSELVGLQISNFFINEEFIVVKGKGNKQRMVPISRSAIDSILAYMEKRNSLVIKKGSEDILFLNRRGAMMSRVMIFYIIKDLCSKCGIDKRISPHTLRHSFATHLLEGGANLRAIQQMLGHESISTTEIYMHIDRSHLRREILEHHPRNNKHKESY</sequence>
<dbReference type="InterPro" id="IPR044068">
    <property type="entry name" value="CB"/>
</dbReference>
<accession>A0A9D9NJ98</accession>
<comment type="similarity">
    <text evidence="10">Belongs to the 'phage' integrase family. XerC subfamily.</text>
</comment>
<dbReference type="InterPro" id="IPR013762">
    <property type="entry name" value="Integrase-like_cat_sf"/>
</dbReference>
<keyword evidence="7 10" id="KW-0238">DNA-binding</keyword>
<evidence type="ECO:0000256" key="2">
    <source>
        <dbReference type="ARBA" id="ARBA00010450"/>
    </source>
</evidence>
<comment type="similarity">
    <text evidence="2">Belongs to the 'phage' integrase family. XerD subfamily.</text>
</comment>
<evidence type="ECO:0000313" key="14">
    <source>
        <dbReference type="Proteomes" id="UP000823598"/>
    </source>
</evidence>
<keyword evidence="8 10" id="KW-0233">DNA recombination</keyword>
<feature type="active site" evidence="10">
    <location>
        <position position="272"/>
    </location>
</feature>
<organism evidence="13 14">
    <name type="scientific">Candidatus Limisoma faecipullorum</name>
    <dbReference type="NCBI Taxonomy" id="2840854"/>
    <lineage>
        <taxon>Bacteria</taxon>
        <taxon>Pseudomonadati</taxon>
        <taxon>Bacteroidota</taxon>
        <taxon>Bacteroidia</taxon>
        <taxon>Bacteroidales</taxon>
        <taxon>Candidatus Limisoma</taxon>
    </lineage>
</organism>
<dbReference type="PANTHER" id="PTHR30349">
    <property type="entry name" value="PHAGE INTEGRASE-RELATED"/>
    <property type="match status" value="1"/>
</dbReference>
<dbReference type="HAMAP" id="MF_01808">
    <property type="entry name" value="Recomb_XerC_XerD"/>
    <property type="match status" value="1"/>
</dbReference>
<protein>
    <recommendedName>
        <fullName evidence="10">Tyrosine recombinase XerC</fullName>
    </recommendedName>
</protein>
<comment type="subcellular location">
    <subcellularLocation>
        <location evidence="1 10">Cytoplasm</location>
    </subcellularLocation>
</comment>
<dbReference type="AlphaFoldDB" id="A0A9D9NJ98"/>
<dbReference type="GO" id="GO:0007059">
    <property type="term" value="P:chromosome segregation"/>
    <property type="evidence" value="ECO:0007669"/>
    <property type="project" value="UniProtKB-UniRule"/>
</dbReference>
<feature type="domain" description="Core-binding (CB)" evidence="12">
    <location>
        <begin position="5"/>
        <end position="90"/>
    </location>
</feature>
<dbReference type="InterPro" id="IPR023009">
    <property type="entry name" value="Tyrosine_recombinase_XerC/XerD"/>
</dbReference>
<keyword evidence="6 10" id="KW-0229">DNA integration</keyword>
<dbReference type="Pfam" id="PF00589">
    <property type="entry name" value="Phage_integrase"/>
    <property type="match status" value="1"/>
</dbReference>